<dbReference type="GO" id="GO:0005524">
    <property type="term" value="F:ATP binding"/>
    <property type="evidence" value="ECO:0007669"/>
    <property type="project" value="UniProtKB-KW"/>
</dbReference>
<evidence type="ECO:0000313" key="2">
    <source>
        <dbReference type="EMBL" id="MDM8562831.1"/>
    </source>
</evidence>
<dbReference type="Gene3D" id="3.40.50.300">
    <property type="entry name" value="P-loop containing nucleotide triphosphate hydrolases"/>
    <property type="match status" value="1"/>
</dbReference>
<keyword evidence="2" id="KW-0067">ATP-binding</keyword>
<name>A0ABT7VTE1_9GAMM</name>
<keyword evidence="2" id="KW-0547">Nucleotide-binding</keyword>
<proteinExistence type="predicted"/>
<dbReference type="SUPFAM" id="SSF52540">
    <property type="entry name" value="P-loop containing nucleoside triphosphate hydrolases"/>
    <property type="match status" value="1"/>
</dbReference>
<accession>A0ABT7VTE1</accession>
<dbReference type="PANTHER" id="PTHR34301:SF8">
    <property type="entry name" value="ATPASE DOMAIN-CONTAINING PROTEIN"/>
    <property type="match status" value="1"/>
</dbReference>
<evidence type="ECO:0000313" key="3">
    <source>
        <dbReference type="Proteomes" id="UP001171945"/>
    </source>
</evidence>
<dbReference type="InterPro" id="IPR027417">
    <property type="entry name" value="P-loop_NTPase"/>
</dbReference>
<feature type="domain" description="ORC1/DEAH AAA+ ATPase" evidence="1">
    <location>
        <begin position="22"/>
        <end position="93"/>
    </location>
</feature>
<sequence length="120" mass="13957">HAFVGRDDVVREVRQILRQPYNNAIVLYGQRRIGKTSVLHELKAKLPQENAYLIVLFDLLNKSNWSLEKVLQALANKISDVLEQEKDVLKQKKRDLGEEPETTFRKFLTELLENLPSEQS</sequence>
<protein>
    <submittedName>
        <fullName evidence="2">ATP-binding protein</fullName>
    </submittedName>
</protein>
<gene>
    <name evidence="2" type="ORF">QUF54_05695</name>
</gene>
<dbReference type="Proteomes" id="UP001171945">
    <property type="component" value="Unassembled WGS sequence"/>
</dbReference>
<evidence type="ECO:0000259" key="1">
    <source>
        <dbReference type="Pfam" id="PF13401"/>
    </source>
</evidence>
<dbReference type="PANTHER" id="PTHR34301">
    <property type="entry name" value="DNA-BINDING PROTEIN-RELATED"/>
    <property type="match status" value="1"/>
</dbReference>
<comment type="caution">
    <text evidence="2">The sequence shown here is derived from an EMBL/GenBank/DDBJ whole genome shotgun (WGS) entry which is preliminary data.</text>
</comment>
<feature type="non-terminal residue" evidence="2">
    <location>
        <position position="1"/>
    </location>
</feature>
<organism evidence="2 3">
    <name type="scientific">Candidatus Marithioploca araucensis</name>
    <dbReference type="NCBI Taxonomy" id="70273"/>
    <lineage>
        <taxon>Bacteria</taxon>
        <taxon>Pseudomonadati</taxon>
        <taxon>Pseudomonadota</taxon>
        <taxon>Gammaproteobacteria</taxon>
        <taxon>Thiotrichales</taxon>
        <taxon>Thiotrichaceae</taxon>
        <taxon>Candidatus Marithioploca</taxon>
    </lineage>
</organism>
<dbReference type="EMBL" id="JAUCGM010000306">
    <property type="protein sequence ID" value="MDM8562831.1"/>
    <property type="molecule type" value="Genomic_DNA"/>
</dbReference>
<dbReference type="InterPro" id="IPR049945">
    <property type="entry name" value="AAA_22"/>
</dbReference>
<dbReference type="Pfam" id="PF13401">
    <property type="entry name" value="AAA_22"/>
    <property type="match status" value="1"/>
</dbReference>
<reference evidence="2" key="1">
    <citation type="submission" date="2023-06" db="EMBL/GenBank/DDBJ databases">
        <title>Uncultivated large filamentous bacteria from sulfidic sediments reveal new species and different genomic features in energy metabolism and defense.</title>
        <authorList>
            <person name="Fonseca A."/>
        </authorList>
    </citation>
    <scope>NUCLEOTIDE SEQUENCE</scope>
    <source>
        <strain evidence="2">HSG4</strain>
    </source>
</reference>
<keyword evidence="3" id="KW-1185">Reference proteome</keyword>